<dbReference type="PROSITE" id="PS00028">
    <property type="entry name" value="ZINC_FINGER_C2H2_1"/>
    <property type="match status" value="1"/>
</dbReference>
<keyword evidence="4" id="KW-1185">Reference proteome</keyword>
<feature type="region of interest" description="Disordered" evidence="1">
    <location>
        <begin position="1"/>
        <end position="25"/>
    </location>
</feature>
<proteinExistence type="predicted"/>
<dbReference type="EMBL" id="CM029045">
    <property type="protein sequence ID" value="KAG2597734.1"/>
    <property type="molecule type" value="Genomic_DNA"/>
</dbReference>
<evidence type="ECO:0000256" key="1">
    <source>
        <dbReference type="SAM" id="MobiDB-lite"/>
    </source>
</evidence>
<feature type="compositionally biased region" description="Basic and acidic residues" evidence="1">
    <location>
        <begin position="1"/>
        <end position="10"/>
    </location>
</feature>
<accession>A0A8T0SKC4</accession>
<gene>
    <name evidence="3" type="ORF">PVAP13_5KG334000</name>
</gene>
<feature type="compositionally biased region" description="Pro residues" evidence="1">
    <location>
        <begin position="107"/>
        <end position="121"/>
    </location>
</feature>
<organism evidence="3 4">
    <name type="scientific">Panicum virgatum</name>
    <name type="common">Blackwell switchgrass</name>
    <dbReference type="NCBI Taxonomy" id="38727"/>
    <lineage>
        <taxon>Eukaryota</taxon>
        <taxon>Viridiplantae</taxon>
        <taxon>Streptophyta</taxon>
        <taxon>Embryophyta</taxon>
        <taxon>Tracheophyta</taxon>
        <taxon>Spermatophyta</taxon>
        <taxon>Magnoliopsida</taxon>
        <taxon>Liliopsida</taxon>
        <taxon>Poales</taxon>
        <taxon>Poaceae</taxon>
        <taxon>PACMAD clade</taxon>
        <taxon>Panicoideae</taxon>
        <taxon>Panicodae</taxon>
        <taxon>Paniceae</taxon>
        <taxon>Panicinae</taxon>
        <taxon>Panicum</taxon>
        <taxon>Panicum sect. Hiantes</taxon>
    </lineage>
</organism>
<evidence type="ECO:0000313" key="4">
    <source>
        <dbReference type="Proteomes" id="UP000823388"/>
    </source>
</evidence>
<reference evidence="3" key="1">
    <citation type="submission" date="2020-05" db="EMBL/GenBank/DDBJ databases">
        <title>WGS assembly of Panicum virgatum.</title>
        <authorList>
            <person name="Lovell J.T."/>
            <person name="Jenkins J."/>
            <person name="Shu S."/>
            <person name="Juenger T.E."/>
            <person name="Schmutz J."/>
        </authorList>
    </citation>
    <scope>NUCLEOTIDE SEQUENCE</scope>
    <source>
        <strain evidence="3">AP13</strain>
    </source>
</reference>
<evidence type="ECO:0000259" key="2">
    <source>
        <dbReference type="PROSITE" id="PS00028"/>
    </source>
</evidence>
<feature type="domain" description="C2H2-type" evidence="2">
    <location>
        <begin position="188"/>
        <end position="211"/>
    </location>
</feature>
<dbReference type="InterPro" id="IPR013087">
    <property type="entry name" value="Znf_C2H2_type"/>
</dbReference>
<evidence type="ECO:0000313" key="3">
    <source>
        <dbReference type="EMBL" id="KAG2597734.1"/>
    </source>
</evidence>
<feature type="compositionally biased region" description="Low complexity" evidence="1">
    <location>
        <begin position="14"/>
        <end position="25"/>
    </location>
</feature>
<dbReference type="Proteomes" id="UP000823388">
    <property type="component" value="Chromosome 5K"/>
</dbReference>
<feature type="region of interest" description="Disordered" evidence="1">
    <location>
        <begin position="94"/>
        <end position="122"/>
    </location>
</feature>
<protein>
    <recommendedName>
        <fullName evidence="2">C2H2-type domain-containing protein</fullName>
    </recommendedName>
</protein>
<name>A0A8T0SKC4_PANVG</name>
<dbReference type="AlphaFoldDB" id="A0A8T0SKC4"/>
<comment type="caution">
    <text evidence="3">The sequence shown here is derived from an EMBL/GenBank/DDBJ whole genome shotgun (WGS) entry which is preliminary data.</text>
</comment>
<sequence>MRRSAEREEGSGSGSASASGRARAAPLPHARRCTLAASMARPLQSFWEQLKLLGWRVVSWLIGQRNILPQEADASSAPPAPVAERAARRGVQHAFKYQRLPRSRSRPVPPPPPRQPSPPPLVVKGQVVPKELEAMYMEYKRKSSLVGPTECFCHMCFFEMQRAPRGTVPKKEMLKHCSDKHEDIGMVCRIDDCQVRVSTGRELNLHRHFCH</sequence>